<dbReference type="Gene3D" id="3.40.1490.10">
    <property type="entry name" value="Bit1"/>
    <property type="match status" value="1"/>
</dbReference>
<dbReference type="Proteomes" id="UP000176339">
    <property type="component" value="Unassembled WGS sequence"/>
</dbReference>
<protein>
    <recommendedName>
        <fullName evidence="3">DUF2000 domain-containing protein</fullName>
    </recommendedName>
</protein>
<dbReference type="InterPro" id="IPR018988">
    <property type="entry name" value="DUF2000"/>
</dbReference>
<dbReference type="Pfam" id="PF09391">
    <property type="entry name" value="DUF2000"/>
    <property type="match status" value="1"/>
</dbReference>
<sequence>MPQDFNRKISIIVRNDLPHWQVLNTVAHVSAYFGNKVGVGFGTGEFFITKDGVQYPRNTQYAIVVLSAKPEQMADCMKEVRGSGMESMAFIREMIDATDDTEIQTILSAKEDKDVEYLGIGIFGDKDEIKILTKKFSLWK</sequence>
<evidence type="ECO:0000313" key="1">
    <source>
        <dbReference type="EMBL" id="OGE83720.1"/>
    </source>
</evidence>
<gene>
    <name evidence="1" type="ORF">A2846_04365</name>
</gene>
<name>A0A1F5P280_9BACT</name>
<evidence type="ECO:0000313" key="2">
    <source>
        <dbReference type="Proteomes" id="UP000176339"/>
    </source>
</evidence>
<accession>A0A1F5P280</accession>
<reference evidence="1 2" key="1">
    <citation type="journal article" date="2016" name="Nat. Commun.">
        <title>Thousands of microbial genomes shed light on interconnected biogeochemical processes in an aquifer system.</title>
        <authorList>
            <person name="Anantharaman K."/>
            <person name="Brown C.T."/>
            <person name="Hug L.A."/>
            <person name="Sharon I."/>
            <person name="Castelle C.J."/>
            <person name="Probst A.J."/>
            <person name="Thomas B.C."/>
            <person name="Singh A."/>
            <person name="Wilkins M.J."/>
            <person name="Karaoz U."/>
            <person name="Brodie E.L."/>
            <person name="Williams K.H."/>
            <person name="Hubbard S.S."/>
            <person name="Banfield J.F."/>
        </authorList>
    </citation>
    <scope>NUCLEOTIDE SEQUENCE [LARGE SCALE GENOMIC DNA]</scope>
</reference>
<comment type="caution">
    <text evidence="1">The sequence shown here is derived from an EMBL/GenBank/DDBJ whole genome shotgun (WGS) entry which is preliminary data.</text>
</comment>
<dbReference type="AlphaFoldDB" id="A0A1F5P280"/>
<dbReference type="EMBL" id="MFEN01000038">
    <property type="protein sequence ID" value="OGE83720.1"/>
    <property type="molecule type" value="Genomic_DNA"/>
</dbReference>
<dbReference type="InterPro" id="IPR023476">
    <property type="entry name" value="Pep_tRNA_hydro_II_dom_sf"/>
</dbReference>
<dbReference type="SUPFAM" id="SSF102462">
    <property type="entry name" value="Peptidyl-tRNA hydrolase II"/>
    <property type="match status" value="1"/>
</dbReference>
<evidence type="ECO:0008006" key="3">
    <source>
        <dbReference type="Google" id="ProtNLM"/>
    </source>
</evidence>
<organism evidence="1 2">
    <name type="scientific">Candidatus Doudnabacteria bacterium RIFCSPHIGHO2_01_FULL_49_9</name>
    <dbReference type="NCBI Taxonomy" id="1817827"/>
    <lineage>
        <taxon>Bacteria</taxon>
        <taxon>Candidatus Doudnaibacteriota</taxon>
    </lineage>
</organism>
<proteinExistence type="predicted"/>